<dbReference type="EMBL" id="JAKWBI020000026">
    <property type="protein sequence ID" value="KAJ2905698.1"/>
    <property type="molecule type" value="Genomic_DNA"/>
</dbReference>
<dbReference type="AlphaFoldDB" id="A0AAD5WUZ7"/>
<dbReference type="Proteomes" id="UP001201980">
    <property type="component" value="Unassembled WGS sequence"/>
</dbReference>
<comment type="caution">
    <text evidence="2">The sequence shown here is derived from an EMBL/GenBank/DDBJ whole genome shotgun (WGS) entry which is preliminary data.</text>
</comment>
<feature type="compositionally biased region" description="Basic and acidic residues" evidence="1">
    <location>
        <begin position="63"/>
        <end position="78"/>
    </location>
</feature>
<evidence type="ECO:0000313" key="2">
    <source>
        <dbReference type="EMBL" id="KAJ2905698.1"/>
    </source>
</evidence>
<name>A0AAD5WUZ7_9PEZI</name>
<protein>
    <submittedName>
        <fullName evidence="2">Uncharacterized protein</fullName>
    </submittedName>
</protein>
<organism evidence="2 3">
    <name type="scientific">Zalerion maritima</name>
    <dbReference type="NCBI Taxonomy" id="339359"/>
    <lineage>
        <taxon>Eukaryota</taxon>
        <taxon>Fungi</taxon>
        <taxon>Dikarya</taxon>
        <taxon>Ascomycota</taxon>
        <taxon>Pezizomycotina</taxon>
        <taxon>Sordariomycetes</taxon>
        <taxon>Lulworthiomycetidae</taxon>
        <taxon>Lulworthiales</taxon>
        <taxon>Lulworthiaceae</taxon>
        <taxon>Zalerion</taxon>
    </lineage>
</organism>
<sequence length="121" mass="12924">MSTFQGTVTHEICALTNNATKCLASLGRANVFISVLGSHGTPQQVATLQLNFPAKDANQPWKAESKKMKEERDGEAEAAHTSNRAAMSWPSLVGKPRDPADEDMPILASKQTYAKAPKAGG</sequence>
<proteinExistence type="predicted"/>
<feature type="region of interest" description="Disordered" evidence="1">
    <location>
        <begin position="57"/>
        <end position="121"/>
    </location>
</feature>
<reference evidence="2" key="1">
    <citation type="submission" date="2022-07" db="EMBL/GenBank/DDBJ databases">
        <title>Draft genome sequence of Zalerion maritima ATCC 34329, a (micro)plastics degrading marine fungus.</title>
        <authorList>
            <person name="Paco A."/>
            <person name="Goncalves M.F.M."/>
            <person name="Rocha-Santos T.A.P."/>
            <person name="Alves A."/>
        </authorList>
    </citation>
    <scope>NUCLEOTIDE SEQUENCE</scope>
    <source>
        <strain evidence="2">ATCC 34329</strain>
    </source>
</reference>
<evidence type="ECO:0000256" key="1">
    <source>
        <dbReference type="SAM" id="MobiDB-lite"/>
    </source>
</evidence>
<evidence type="ECO:0000313" key="3">
    <source>
        <dbReference type="Proteomes" id="UP001201980"/>
    </source>
</evidence>
<keyword evidence="3" id="KW-1185">Reference proteome</keyword>
<gene>
    <name evidence="2" type="ORF">MKZ38_004565</name>
</gene>
<accession>A0AAD5WUZ7</accession>